<dbReference type="GO" id="GO:0005930">
    <property type="term" value="C:axoneme"/>
    <property type="evidence" value="ECO:0007669"/>
    <property type="project" value="TreeGrafter"/>
</dbReference>
<evidence type="ECO:0000313" key="7">
    <source>
        <dbReference type="RefSeq" id="XP_028129556.1"/>
    </source>
</evidence>
<dbReference type="GeneID" id="114325642"/>
<organism evidence="7">
    <name type="scientific">Diabrotica virgifera virgifera</name>
    <name type="common">western corn rootworm</name>
    <dbReference type="NCBI Taxonomy" id="50390"/>
    <lineage>
        <taxon>Eukaryota</taxon>
        <taxon>Metazoa</taxon>
        <taxon>Ecdysozoa</taxon>
        <taxon>Arthropoda</taxon>
        <taxon>Hexapoda</taxon>
        <taxon>Insecta</taxon>
        <taxon>Pterygota</taxon>
        <taxon>Neoptera</taxon>
        <taxon>Endopterygota</taxon>
        <taxon>Coleoptera</taxon>
        <taxon>Polyphaga</taxon>
        <taxon>Cucujiformia</taxon>
        <taxon>Chrysomeloidea</taxon>
        <taxon>Chrysomelidae</taxon>
        <taxon>Galerucinae</taxon>
        <taxon>Diabroticina</taxon>
        <taxon>Diabroticites</taxon>
        <taxon>Diabrotica</taxon>
    </lineage>
</organism>
<dbReference type="EnsemblMetazoa" id="XM_028273755.2">
    <property type="protein sequence ID" value="XP_028129556.1"/>
    <property type="gene ID" value="LOC114325642"/>
</dbReference>
<evidence type="ECO:0000313" key="5">
    <source>
        <dbReference type="EnsemblMetazoa" id="XP_028129556.1"/>
    </source>
</evidence>
<dbReference type="GO" id="GO:0043005">
    <property type="term" value="C:neuron projection"/>
    <property type="evidence" value="ECO:0007669"/>
    <property type="project" value="TreeGrafter"/>
</dbReference>
<evidence type="ECO:0000259" key="2">
    <source>
        <dbReference type="Pfam" id="PF23360"/>
    </source>
</evidence>
<dbReference type="Pfam" id="PF23349">
    <property type="entry name" value="BBS7_hp"/>
    <property type="match status" value="1"/>
</dbReference>
<feature type="domain" description="BBS7 beta-propeller" evidence="4">
    <location>
        <begin position="26"/>
        <end position="323"/>
    </location>
</feature>
<protein>
    <submittedName>
        <fullName evidence="7">Bardet-Biedl syndrome 7 protein homolog</fullName>
    </submittedName>
</protein>
<feature type="domain" description="BBS7 GAE" evidence="2">
    <location>
        <begin position="384"/>
        <end position="492"/>
    </location>
</feature>
<dbReference type="InParanoid" id="A0A6P7F2J6"/>
<dbReference type="GO" id="GO:0036064">
    <property type="term" value="C:ciliary basal body"/>
    <property type="evidence" value="ECO:0007669"/>
    <property type="project" value="TreeGrafter"/>
</dbReference>
<dbReference type="Pfam" id="PF23360">
    <property type="entry name" value="BBS7_GAE"/>
    <property type="match status" value="1"/>
</dbReference>
<dbReference type="KEGG" id="dvv:114325642"/>
<gene>
    <name evidence="7" type="primary">LOC114325642</name>
</gene>
<dbReference type="InterPro" id="IPR056332">
    <property type="entry name" value="Beta-prop_BBS7"/>
</dbReference>
<dbReference type="Pfam" id="PF23361">
    <property type="entry name" value="BBS7_pf"/>
    <property type="match status" value="1"/>
</dbReference>
<reference evidence="7" key="1">
    <citation type="submission" date="2025-04" db="UniProtKB">
        <authorList>
            <consortium name="RefSeq"/>
        </authorList>
    </citation>
    <scope>IDENTIFICATION</scope>
    <source>
        <tissue evidence="7">Whole insect</tissue>
    </source>
</reference>
<accession>A0A6P7F2J6</accession>
<feature type="domain" description="BBS7 platform" evidence="3">
    <location>
        <begin position="500"/>
        <end position="601"/>
    </location>
</feature>
<dbReference type="GO" id="GO:0016020">
    <property type="term" value="C:membrane"/>
    <property type="evidence" value="ECO:0007669"/>
    <property type="project" value="TreeGrafter"/>
</dbReference>
<dbReference type="Proteomes" id="UP001652700">
    <property type="component" value="Unplaced"/>
</dbReference>
<dbReference type="AlphaFoldDB" id="A0A6P7F2J6"/>
<dbReference type="Pfam" id="PF23743">
    <property type="entry name" value="Beta-prop_BBS7"/>
    <property type="match status" value="1"/>
</dbReference>
<evidence type="ECO:0000259" key="3">
    <source>
        <dbReference type="Pfam" id="PF23361"/>
    </source>
</evidence>
<dbReference type="InterPro" id="IPR036322">
    <property type="entry name" value="WD40_repeat_dom_sf"/>
</dbReference>
<name>A0A6P7F2J6_DIAVI</name>
<dbReference type="RefSeq" id="XP_028129556.1">
    <property type="nucleotide sequence ID" value="XM_028273755.1"/>
</dbReference>
<dbReference type="GO" id="GO:0034464">
    <property type="term" value="C:BBSome"/>
    <property type="evidence" value="ECO:0007669"/>
    <property type="project" value="TreeGrafter"/>
</dbReference>
<reference evidence="5" key="2">
    <citation type="submission" date="2025-05" db="UniProtKB">
        <authorList>
            <consortium name="EnsemblMetazoa"/>
        </authorList>
    </citation>
    <scope>IDENTIFICATION</scope>
</reference>
<sequence length="726" mass="81966">MNNIVSGLELTRVDYTIIGITNPNCLQLIPAQPKEPQRVAVADVDGILQVFSVKKEDIQIYFKTLPGQPIVSVKVAGATGTPTDKIFIASGNEVRGYTKKGKLFLTFDSGLTESISTMFVLGNDLFLCGKHIYTHFKDCKDSGSYLCGDRIVDVIAFHSKNSRRLTSLIACEGRMIRVLEHARVTVSMEVESSPTILHIYQYEETEAVLFGTADGRVGILDVENLQGFQRWLVTNTENNSSVCALDSYDLNGSEVNQVVVGRQDGSIEVYQVNIQEPLVESKLIYKYNCNESVSSLQCGVVAATGYDEILVVTYTGRVFGLTTQTIETNIDNSTAGYISSADTSQKIFKLKADIEELKGKIQKEREKYQLSSTHIYFNEVSAIPLLMVKDSFVLDKKTSTYNLSIEVPTAIDNILLQCNTEIDLLDVEKNSAVVSYCNSEMQDDNFLLATYRCQINTNRLDLKIRTVEGKKGMLQAYVTPLVQPKCSRVIKYEIKALSLHYRLHQFDTNRPFNALTIKGSFSLGEIHSWLSQCLPEVPEKPQIAEKTVLWFRSSLLDSVLECSYQKGEVEFRSDNVSTISTLKENLTYEATKKKIKIDISTSISDETINFLIKSAEEQLLKHQKLARDLELLDAINELEVTEEETMKCLSEKYKDLLKREKEIRATAQEDTGSLERLYGMLIGLYKDYYKFKGLNIKQKAEQLKALLKDYDYEKVIEFFRPAEKTT</sequence>
<dbReference type="GO" id="GO:0008104">
    <property type="term" value="P:intracellular protein localization"/>
    <property type="evidence" value="ECO:0007669"/>
    <property type="project" value="TreeGrafter"/>
</dbReference>
<keyword evidence="6" id="KW-1185">Reference proteome</keyword>
<dbReference type="OrthoDB" id="414590at2759"/>
<dbReference type="SUPFAM" id="SSF50978">
    <property type="entry name" value="WD40 repeat-like"/>
    <property type="match status" value="1"/>
</dbReference>
<dbReference type="PANTHER" id="PTHR16074:SF4">
    <property type="entry name" value="BARDET-BIEDL SYNDROME 7 PROTEIN"/>
    <property type="match status" value="1"/>
</dbReference>
<dbReference type="PANTHER" id="PTHR16074">
    <property type="entry name" value="BARDET-BIEDL SYNDROME 7 PROTEIN"/>
    <property type="match status" value="1"/>
</dbReference>
<evidence type="ECO:0000313" key="6">
    <source>
        <dbReference type="Proteomes" id="UP001652700"/>
    </source>
</evidence>
<dbReference type="InterPro" id="IPR056334">
    <property type="entry name" value="BBS7_GAE_dom"/>
</dbReference>
<evidence type="ECO:0000259" key="1">
    <source>
        <dbReference type="Pfam" id="PF23349"/>
    </source>
</evidence>
<feature type="domain" description="BBS7 helical hairpin" evidence="1">
    <location>
        <begin position="605"/>
        <end position="719"/>
    </location>
</feature>
<dbReference type="InterPro" id="IPR056335">
    <property type="entry name" value="BBS7_hairpin"/>
</dbReference>
<evidence type="ECO:0000259" key="4">
    <source>
        <dbReference type="Pfam" id="PF23743"/>
    </source>
</evidence>
<dbReference type="InterPro" id="IPR056333">
    <property type="entry name" value="BBS7_pf_dom"/>
</dbReference>
<dbReference type="GO" id="GO:0060271">
    <property type="term" value="P:cilium assembly"/>
    <property type="evidence" value="ECO:0007669"/>
    <property type="project" value="TreeGrafter"/>
</dbReference>
<proteinExistence type="predicted"/>